<evidence type="ECO:0000313" key="1">
    <source>
        <dbReference type="EMBL" id="CAD6246102.1"/>
    </source>
</evidence>
<dbReference type="Proteomes" id="UP000604825">
    <property type="component" value="Unassembled WGS sequence"/>
</dbReference>
<proteinExistence type="predicted"/>
<keyword evidence="3" id="KW-1185">Reference proteome</keyword>
<evidence type="ECO:0000313" key="2">
    <source>
        <dbReference type="EMBL" id="CAD6272298.1"/>
    </source>
</evidence>
<accession>A0A811PKV1</accession>
<reference evidence="1" key="1">
    <citation type="submission" date="2020-10" db="EMBL/GenBank/DDBJ databases">
        <authorList>
            <person name="Han B."/>
            <person name="Lu T."/>
            <person name="Zhao Q."/>
            <person name="Huang X."/>
            <person name="Zhao Y."/>
        </authorList>
    </citation>
    <scope>NUCLEOTIDE SEQUENCE</scope>
</reference>
<dbReference type="EMBL" id="CAJGYO010000016">
    <property type="protein sequence ID" value="CAD6272298.1"/>
    <property type="molecule type" value="Genomic_DNA"/>
</dbReference>
<protein>
    <submittedName>
        <fullName evidence="1">Uncharacterized protein</fullName>
    </submittedName>
</protein>
<sequence length="66" mass="7482">MAACHHKKNALLLSSMLGGGTGEYREIAEGNEKTCSSIPCHLPSPAMWDYKYPEVFWKMEDQETMM</sequence>
<gene>
    <name evidence="1" type="ORF">NCGR_LOCUS30374</name>
    <name evidence="2" type="ORF">NCGR_LOCUS55573</name>
</gene>
<dbReference type="AlphaFoldDB" id="A0A811PKV1"/>
<comment type="caution">
    <text evidence="1">The sequence shown here is derived from an EMBL/GenBank/DDBJ whole genome shotgun (WGS) entry which is preliminary data.</text>
</comment>
<name>A0A811PKV1_9POAL</name>
<dbReference type="EMBL" id="CAJGYO010000007">
    <property type="protein sequence ID" value="CAD6246102.1"/>
    <property type="molecule type" value="Genomic_DNA"/>
</dbReference>
<organism evidence="1 3">
    <name type="scientific">Miscanthus lutarioriparius</name>
    <dbReference type="NCBI Taxonomy" id="422564"/>
    <lineage>
        <taxon>Eukaryota</taxon>
        <taxon>Viridiplantae</taxon>
        <taxon>Streptophyta</taxon>
        <taxon>Embryophyta</taxon>
        <taxon>Tracheophyta</taxon>
        <taxon>Spermatophyta</taxon>
        <taxon>Magnoliopsida</taxon>
        <taxon>Liliopsida</taxon>
        <taxon>Poales</taxon>
        <taxon>Poaceae</taxon>
        <taxon>PACMAD clade</taxon>
        <taxon>Panicoideae</taxon>
        <taxon>Andropogonodae</taxon>
        <taxon>Andropogoneae</taxon>
        <taxon>Saccharinae</taxon>
        <taxon>Miscanthus</taxon>
    </lineage>
</organism>
<evidence type="ECO:0000313" key="3">
    <source>
        <dbReference type="Proteomes" id="UP000604825"/>
    </source>
</evidence>